<dbReference type="RefSeq" id="XP_010468664.1">
    <property type="nucleotide sequence ID" value="XM_010470362.1"/>
</dbReference>
<reference evidence="3" key="2">
    <citation type="submission" date="2025-08" db="UniProtKB">
        <authorList>
            <consortium name="RefSeq"/>
        </authorList>
    </citation>
    <scope>IDENTIFICATION</scope>
    <source>
        <tissue evidence="3">Leaf</tissue>
    </source>
</reference>
<dbReference type="Pfam" id="PF02721">
    <property type="entry name" value="DUF223"/>
    <property type="match status" value="1"/>
</dbReference>
<dbReference type="GeneID" id="104748766"/>
<evidence type="ECO:0000259" key="1">
    <source>
        <dbReference type="Pfam" id="PF02721"/>
    </source>
</evidence>
<evidence type="ECO:0000313" key="3">
    <source>
        <dbReference type="RefSeq" id="XP_010468664.1"/>
    </source>
</evidence>
<dbReference type="Gene3D" id="2.40.50.140">
    <property type="entry name" value="Nucleic acid-binding proteins"/>
    <property type="match status" value="2"/>
</dbReference>
<feature type="domain" description="Replication protein A 70 kDa DNA-binding subunit B/D first OB fold" evidence="1">
    <location>
        <begin position="6"/>
        <end position="100"/>
    </location>
</feature>
<dbReference type="InterPro" id="IPR012340">
    <property type="entry name" value="NA-bd_OB-fold"/>
</dbReference>
<sequence length="263" mass="30356">MEFRVDAIADLRPGKTNWIIQAKVLNSWYVTEFFQKRVLLLADTRGDTIEVAFLPGTYKKMRKYIYDGDWYEIRNFKVIQPTLRERNTHHPFQIKFTDESTMGLLSPVNQKHYFRFEDLGDISRGRITHPISFDVCGCVVGVEDRRLLEGANAANEGVLTLLNGRNETLKCRALDDYAARFINAWEAFGCHLTFTSEPVFCILRFWKVGSYEGAHCLVNTTASSQIYIKPDFEGMEHHKAISEFAGRYYIEHIMEHVGENAVP</sequence>
<accession>A0ABM0WBK5</accession>
<name>A0ABM0WBK5_CAMSA</name>
<dbReference type="Proteomes" id="UP000694864">
    <property type="component" value="Chromosome 15"/>
</dbReference>
<reference evidence="2" key="1">
    <citation type="journal article" date="2014" name="Nat. Commun.">
        <title>The emerging biofuel crop Camelina sativa retains a highly undifferentiated hexaploid genome structure.</title>
        <authorList>
            <person name="Kagale S."/>
            <person name="Koh C."/>
            <person name="Nixon J."/>
            <person name="Bollina V."/>
            <person name="Clarke W.E."/>
            <person name="Tuteja R."/>
            <person name="Spillane C."/>
            <person name="Robinson S.J."/>
            <person name="Links M.G."/>
            <person name="Clarke C."/>
            <person name="Higgins E.E."/>
            <person name="Huebert T."/>
            <person name="Sharpe A.G."/>
            <person name="Parkin I.A."/>
        </authorList>
    </citation>
    <scope>NUCLEOTIDE SEQUENCE [LARGE SCALE GENOMIC DNA]</scope>
    <source>
        <strain evidence="2">cv. DH55</strain>
    </source>
</reference>
<keyword evidence="2" id="KW-1185">Reference proteome</keyword>
<evidence type="ECO:0000313" key="2">
    <source>
        <dbReference type="Proteomes" id="UP000694864"/>
    </source>
</evidence>
<gene>
    <name evidence="3" type="primary">LOC104748766</name>
</gene>
<dbReference type="SUPFAM" id="SSF50249">
    <property type="entry name" value="Nucleic acid-binding proteins"/>
    <property type="match status" value="2"/>
</dbReference>
<dbReference type="CDD" id="cd04481">
    <property type="entry name" value="RPA1_DBD_B_like"/>
    <property type="match status" value="1"/>
</dbReference>
<dbReference type="InterPro" id="IPR003871">
    <property type="entry name" value="RFA1B/D_OB_1st"/>
</dbReference>
<proteinExistence type="predicted"/>
<protein>
    <submittedName>
        <fullName evidence="3">Uncharacterized protein LOC104748766</fullName>
    </submittedName>
</protein>
<organism evidence="2 3">
    <name type="scientific">Camelina sativa</name>
    <name type="common">False flax</name>
    <name type="synonym">Myagrum sativum</name>
    <dbReference type="NCBI Taxonomy" id="90675"/>
    <lineage>
        <taxon>Eukaryota</taxon>
        <taxon>Viridiplantae</taxon>
        <taxon>Streptophyta</taxon>
        <taxon>Embryophyta</taxon>
        <taxon>Tracheophyta</taxon>
        <taxon>Spermatophyta</taxon>
        <taxon>Magnoliopsida</taxon>
        <taxon>eudicotyledons</taxon>
        <taxon>Gunneridae</taxon>
        <taxon>Pentapetalae</taxon>
        <taxon>rosids</taxon>
        <taxon>malvids</taxon>
        <taxon>Brassicales</taxon>
        <taxon>Brassicaceae</taxon>
        <taxon>Camelineae</taxon>
        <taxon>Camelina</taxon>
    </lineage>
</organism>